<dbReference type="CDD" id="cd12916">
    <property type="entry name" value="VKOR_1"/>
    <property type="match status" value="1"/>
</dbReference>
<name>A0A1F6XF50_9BACT</name>
<keyword evidence="8" id="KW-1015">Disulfide bond</keyword>
<dbReference type="GO" id="GO:0048038">
    <property type="term" value="F:quinone binding"/>
    <property type="evidence" value="ECO:0007669"/>
    <property type="project" value="UniProtKB-KW"/>
</dbReference>
<organism evidence="12 13">
    <name type="scientific">Candidatus Nomurabacteria bacterium RIFCSPLOWO2_01_FULL_46_18</name>
    <dbReference type="NCBI Taxonomy" id="1801783"/>
    <lineage>
        <taxon>Bacteria</taxon>
        <taxon>Candidatus Nomuraibacteriota</taxon>
    </lineage>
</organism>
<dbReference type="Proteomes" id="UP000179381">
    <property type="component" value="Unassembled WGS sequence"/>
</dbReference>
<evidence type="ECO:0000313" key="12">
    <source>
        <dbReference type="EMBL" id="OGI92736.1"/>
    </source>
</evidence>
<evidence type="ECO:0000256" key="5">
    <source>
        <dbReference type="ARBA" id="ARBA00022989"/>
    </source>
</evidence>
<comment type="subcellular location">
    <subcellularLocation>
        <location evidence="1">Membrane</location>
        <topology evidence="1">Multi-pass membrane protein</topology>
    </subcellularLocation>
</comment>
<evidence type="ECO:0000256" key="4">
    <source>
        <dbReference type="ARBA" id="ARBA00022719"/>
    </source>
</evidence>
<keyword evidence="6" id="KW-0560">Oxidoreductase</keyword>
<evidence type="ECO:0000256" key="6">
    <source>
        <dbReference type="ARBA" id="ARBA00023002"/>
    </source>
</evidence>
<evidence type="ECO:0000256" key="1">
    <source>
        <dbReference type="ARBA" id="ARBA00004141"/>
    </source>
</evidence>
<evidence type="ECO:0000256" key="10">
    <source>
        <dbReference type="SAM" id="Phobius"/>
    </source>
</evidence>
<evidence type="ECO:0000256" key="9">
    <source>
        <dbReference type="ARBA" id="ARBA00023284"/>
    </source>
</evidence>
<gene>
    <name evidence="12" type="ORF">A2933_00770</name>
</gene>
<dbReference type="InterPro" id="IPR012932">
    <property type="entry name" value="VKOR"/>
</dbReference>
<evidence type="ECO:0000256" key="7">
    <source>
        <dbReference type="ARBA" id="ARBA00023136"/>
    </source>
</evidence>
<comment type="caution">
    <text evidence="12">The sequence shown here is derived from an EMBL/GenBank/DDBJ whole genome shotgun (WGS) entry which is preliminary data.</text>
</comment>
<evidence type="ECO:0000313" key="13">
    <source>
        <dbReference type="Proteomes" id="UP000179381"/>
    </source>
</evidence>
<keyword evidence="9" id="KW-0676">Redox-active center</keyword>
<evidence type="ECO:0000256" key="3">
    <source>
        <dbReference type="ARBA" id="ARBA00022692"/>
    </source>
</evidence>
<feature type="domain" description="Vitamin K epoxide reductase" evidence="11">
    <location>
        <begin position="2"/>
        <end position="134"/>
    </location>
</feature>
<keyword evidence="3 10" id="KW-0812">Transmembrane</keyword>
<dbReference type="AlphaFoldDB" id="A0A1F6XF50"/>
<keyword evidence="5 10" id="KW-1133">Transmembrane helix</keyword>
<dbReference type="EMBL" id="MFVH01000001">
    <property type="protein sequence ID" value="OGI92736.1"/>
    <property type="molecule type" value="Genomic_DNA"/>
</dbReference>
<evidence type="ECO:0000256" key="2">
    <source>
        <dbReference type="ARBA" id="ARBA00006214"/>
    </source>
</evidence>
<keyword evidence="4" id="KW-0874">Quinone</keyword>
<protein>
    <recommendedName>
        <fullName evidence="11">Vitamin K epoxide reductase domain-containing protein</fullName>
    </recommendedName>
</protein>
<feature type="transmembrane region" description="Helical" evidence="10">
    <location>
        <begin position="111"/>
        <end position="135"/>
    </location>
</feature>
<keyword evidence="7 10" id="KW-0472">Membrane</keyword>
<evidence type="ECO:0000259" key="11">
    <source>
        <dbReference type="SMART" id="SM00756"/>
    </source>
</evidence>
<dbReference type="PANTHER" id="PTHR34573">
    <property type="entry name" value="VKC DOMAIN-CONTAINING PROTEIN"/>
    <property type="match status" value="1"/>
</dbReference>
<evidence type="ECO:0000256" key="8">
    <source>
        <dbReference type="ARBA" id="ARBA00023157"/>
    </source>
</evidence>
<proteinExistence type="inferred from homology"/>
<accession>A0A1F6XF50</accession>
<reference evidence="12 13" key="1">
    <citation type="journal article" date="2016" name="Nat. Commun.">
        <title>Thousands of microbial genomes shed light on interconnected biogeochemical processes in an aquifer system.</title>
        <authorList>
            <person name="Anantharaman K."/>
            <person name="Brown C.T."/>
            <person name="Hug L.A."/>
            <person name="Sharon I."/>
            <person name="Castelle C.J."/>
            <person name="Probst A.J."/>
            <person name="Thomas B.C."/>
            <person name="Singh A."/>
            <person name="Wilkins M.J."/>
            <person name="Karaoz U."/>
            <person name="Brodie E.L."/>
            <person name="Williams K.H."/>
            <person name="Hubbard S.S."/>
            <person name="Banfield J.F."/>
        </authorList>
    </citation>
    <scope>NUCLEOTIDE SEQUENCE [LARGE SCALE GENOMIC DNA]</scope>
</reference>
<dbReference type="PANTHER" id="PTHR34573:SF1">
    <property type="entry name" value="VITAMIN K EPOXIDE REDUCTASE DOMAIN-CONTAINING PROTEIN"/>
    <property type="match status" value="1"/>
</dbReference>
<dbReference type="GO" id="GO:0016491">
    <property type="term" value="F:oxidoreductase activity"/>
    <property type="evidence" value="ECO:0007669"/>
    <property type="project" value="UniProtKB-KW"/>
</dbReference>
<dbReference type="InterPro" id="IPR038354">
    <property type="entry name" value="VKOR_sf"/>
</dbReference>
<dbReference type="Gene3D" id="1.20.1440.130">
    <property type="entry name" value="VKOR domain"/>
    <property type="match status" value="1"/>
</dbReference>
<comment type="similarity">
    <text evidence="2">Belongs to the VKOR family.</text>
</comment>
<dbReference type="SMART" id="SM00756">
    <property type="entry name" value="VKc"/>
    <property type="match status" value="1"/>
</dbReference>
<feature type="transmembrane region" description="Helical" evidence="10">
    <location>
        <begin position="83"/>
        <end position="104"/>
    </location>
</feature>
<feature type="transmembrane region" description="Helical" evidence="10">
    <location>
        <begin position="57"/>
        <end position="77"/>
    </location>
</feature>
<dbReference type="Pfam" id="PF07884">
    <property type="entry name" value="VKOR"/>
    <property type="match status" value="1"/>
</dbReference>
<dbReference type="InterPro" id="IPR044698">
    <property type="entry name" value="VKOR/LTO1"/>
</dbReference>
<sequence>MTTFALLFTLSAIGISETVYLIRTRIAAEQPVCPIGEGCATVLTSKYSKIFIIPNDILGLLAYMVISFIAALLVIGVEPISLWSLLLKILIGIATLISLFFTYLQWREIRAWCFWCLMSAFTIWLMGLIIILSAVI</sequence>
<dbReference type="GO" id="GO:0016020">
    <property type="term" value="C:membrane"/>
    <property type="evidence" value="ECO:0007669"/>
    <property type="project" value="UniProtKB-SubCell"/>
</dbReference>